<name>A0A6A5TFG4_9PLEO</name>
<proteinExistence type="predicted"/>
<evidence type="ECO:0000313" key="1">
    <source>
        <dbReference type="EMBL" id="KAF1951555.1"/>
    </source>
</evidence>
<dbReference type="Proteomes" id="UP000800035">
    <property type="component" value="Unassembled WGS sequence"/>
</dbReference>
<sequence>MFYPWTYLLDLSGELLDLNYKHHIDIKGGYIYDFSTEKLCASNVKVIDLIVFLVGKAPLKCVTWHFRRILYTFCAASMESRNLPGLGILTSSFIIFHGNLISSHNAIAFDSWLGILPDSLSWTKDFNEIYFRHHRGLSVLPNPDQLPALTYARGFARLLSTVASPQFQSV</sequence>
<keyword evidence="2" id="KW-1185">Reference proteome</keyword>
<organism evidence="1 2">
    <name type="scientific">Byssothecium circinans</name>
    <dbReference type="NCBI Taxonomy" id="147558"/>
    <lineage>
        <taxon>Eukaryota</taxon>
        <taxon>Fungi</taxon>
        <taxon>Dikarya</taxon>
        <taxon>Ascomycota</taxon>
        <taxon>Pezizomycotina</taxon>
        <taxon>Dothideomycetes</taxon>
        <taxon>Pleosporomycetidae</taxon>
        <taxon>Pleosporales</taxon>
        <taxon>Massarineae</taxon>
        <taxon>Massarinaceae</taxon>
        <taxon>Byssothecium</taxon>
    </lineage>
</organism>
<protein>
    <submittedName>
        <fullName evidence="1">Uncharacterized protein</fullName>
    </submittedName>
</protein>
<gene>
    <name evidence="1" type="ORF">CC80DRAFT_553207</name>
</gene>
<evidence type="ECO:0000313" key="2">
    <source>
        <dbReference type="Proteomes" id="UP000800035"/>
    </source>
</evidence>
<reference evidence="1" key="1">
    <citation type="journal article" date="2020" name="Stud. Mycol.">
        <title>101 Dothideomycetes genomes: a test case for predicting lifestyles and emergence of pathogens.</title>
        <authorList>
            <person name="Haridas S."/>
            <person name="Albert R."/>
            <person name="Binder M."/>
            <person name="Bloem J."/>
            <person name="Labutti K."/>
            <person name="Salamov A."/>
            <person name="Andreopoulos B."/>
            <person name="Baker S."/>
            <person name="Barry K."/>
            <person name="Bills G."/>
            <person name="Bluhm B."/>
            <person name="Cannon C."/>
            <person name="Castanera R."/>
            <person name="Culley D."/>
            <person name="Daum C."/>
            <person name="Ezra D."/>
            <person name="Gonzalez J."/>
            <person name="Henrissat B."/>
            <person name="Kuo A."/>
            <person name="Liang C."/>
            <person name="Lipzen A."/>
            <person name="Lutzoni F."/>
            <person name="Magnuson J."/>
            <person name="Mondo S."/>
            <person name="Nolan M."/>
            <person name="Ohm R."/>
            <person name="Pangilinan J."/>
            <person name="Park H.-J."/>
            <person name="Ramirez L."/>
            <person name="Alfaro M."/>
            <person name="Sun H."/>
            <person name="Tritt A."/>
            <person name="Yoshinaga Y."/>
            <person name="Zwiers L.-H."/>
            <person name="Turgeon B."/>
            <person name="Goodwin S."/>
            <person name="Spatafora J."/>
            <person name="Crous P."/>
            <person name="Grigoriev I."/>
        </authorList>
    </citation>
    <scope>NUCLEOTIDE SEQUENCE</scope>
    <source>
        <strain evidence="1">CBS 675.92</strain>
    </source>
</reference>
<accession>A0A6A5TFG4</accession>
<dbReference type="EMBL" id="ML977016">
    <property type="protein sequence ID" value="KAF1951555.1"/>
    <property type="molecule type" value="Genomic_DNA"/>
</dbReference>
<dbReference type="AlphaFoldDB" id="A0A6A5TFG4"/>